<evidence type="ECO:0000256" key="2">
    <source>
        <dbReference type="ARBA" id="ARBA00007553"/>
    </source>
</evidence>
<evidence type="ECO:0000259" key="10">
    <source>
        <dbReference type="SMART" id="SM00644"/>
    </source>
</evidence>
<dbReference type="PANTHER" id="PTHR30417">
    <property type="entry name" value="N-ACETYLMURAMOYL-L-ALANINE AMIDASE AMID"/>
    <property type="match status" value="1"/>
</dbReference>
<keyword evidence="7" id="KW-0961">Cell wall biogenesis/degradation</keyword>
<proteinExistence type="inferred from homology"/>
<accession>A0A7T6Z6Z4</accession>
<dbReference type="GO" id="GO:0008745">
    <property type="term" value="F:N-acetylmuramoyl-L-alanine amidase activity"/>
    <property type="evidence" value="ECO:0007669"/>
    <property type="project" value="UniProtKB-EC"/>
</dbReference>
<keyword evidence="5" id="KW-0749">Sporulation</keyword>
<comment type="similarity">
    <text evidence="2">Belongs to the N-acetylmuramoyl-L-alanine amidase 2 family.</text>
</comment>
<dbReference type="Proteomes" id="UP000595823">
    <property type="component" value="Chromosome"/>
</dbReference>
<sequence length="228" mass="25510">MEIIEDMIPTSNSNRPGTSLTPTHVTVHETANTAVGADAAMHADYVKGDDAQDRQVSWHYTVDDTVIIQHLPTNEVGWHAGSEGNEQSVGIELCVNQDGNFEQTRARAVSLIQFLMAELDISLENVVTHQSWTGQNCPANLLNDWSNFINEISDEDGEEPSPSGQQIRVITDTLWVYDEPDWDARYTTVQEGEIFTVEEELTVNGSLMYQLRSGLYITGNPEYVEMME</sequence>
<dbReference type="KEGG" id="scia:HUG15_21680"/>
<dbReference type="GO" id="GO:0009253">
    <property type="term" value="P:peptidoglycan catabolic process"/>
    <property type="evidence" value="ECO:0007669"/>
    <property type="project" value="InterPro"/>
</dbReference>
<dbReference type="GO" id="GO:0071555">
    <property type="term" value="P:cell wall organization"/>
    <property type="evidence" value="ECO:0007669"/>
    <property type="project" value="UniProtKB-KW"/>
</dbReference>
<dbReference type="Gene3D" id="3.40.80.10">
    <property type="entry name" value="Peptidoglycan recognition protein-like"/>
    <property type="match status" value="1"/>
</dbReference>
<dbReference type="CDD" id="cd06583">
    <property type="entry name" value="PGRP"/>
    <property type="match status" value="1"/>
</dbReference>
<name>A0A7T6Z6Z4_9BACI</name>
<evidence type="ECO:0000313" key="12">
    <source>
        <dbReference type="Proteomes" id="UP000595823"/>
    </source>
</evidence>
<organism evidence="11 12">
    <name type="scientific">Salicibibacter cibarius</name>
    <dbReference type="NCBI Taxonomy" id="2743000"/>
    <lineage>
        <taxon>Bacteria</taxon>
        <taxon>Bacillati</taxon>
        <taxon>Bacillota</taxon>
        <taxon>Bacilli</taxon>
        <taxon>Bacillales</taxon>
        <taxon>Bacillaceae</taxon>
        <taxon>Salicibibacter</taxon>
    </lineage>
</organism>
<keyword evidence="12" id="KW-1185">Reference proteome</keyword>
<dbReference type="RefSeq" id="WP_200125740.1">
    <property type="nucleotide sequence ID" value="NZ_CP054705.1"/>
</dbReference>
<feature type="domain" description="N-acetylmuramoyl-L-alanine amidase" evidence="10">
    <location>
        <begin position="10"/>
        <end position="139"/>
    </location>
</feature>
<evidence type="ECO:0000256" key="8">
    <source>
        <dbReference type="ARBA" id="ARBA00030881"/>
    </source>
</evidence>
<dbReference type="EC" id="3.5.1.28" evidence="3"/>
<evidence type="ECO:0000256" key="1">
    <source>
        <dbReference type="ARBA" id="ARBA00001561"/>
    </source>
</evidence>
<comment type="catalytic activity">
    <reaction evidence="1">
        <text>Hydrolyzes the link between N-acetylmuramoyl residues and L-amino acid residues in certain cell-wall glycopeptides.</text>
        <dbReference type="EC" id="3.5.1.28"/>
    </reaction>
</comment>
<evidence type="ECO:0000256" key="9">
    <source>
        <dbReference type="ARBA" id="ARBA00032390"/>
    </source>
</evidence>
<protein>
    <recommendedName>
        <fullName evidence="3">N-acetylmuramoyl-L-alanine amidase</fullName>
        <ecNumber evidence="3">3.5.1.28</ecNumber>
    </recommendedName>
    <alternativeName>
        <fullName evidence="9">Autolysin</fullName>
    </alternativeName>
    <alternativeName>
        <fullName evidence="8">Cell wall hydrolase</fullName>
    </alternativeName>
</protein>
<evidence type="ECO:0000256" key="7">
    <source>
        <dbReference type="ARBA" id="ARBA00023316"/>
    </source>
</evidence>
<evidence type="ECO:0000313" key="11">
    <source>
        <dbReference type="EMBL" id="QQK77931.1"/>
    </source>
</evidence>
<gene>
    <name evidence="11" type="ORF">HUG15_21680</name>
</gene>
<keyword evidence="6" id="KW-0178">Competence</keyword>
<dbReference type="PANTHER" id="PTHR30417:SF11">
    <property type="entry name" value="N-ACETYLMURAMOYL-L-ALANINE AMIDASE XLYA"/>
    <property type="match status" value="1"/>
</dbReference>
<dbReference type="GO" id="GO:0030435">
    <property type="term" value="P:sporulation resulting in formation of a cellular spore"/>
    <property type="evidence" value="ECO:0007669"/>
    <property type="project" value="UniProtKB-KW"/>
</dbReference>
<dbReference type="InterPro" id="IPR036505">
    <property type="entry name" value="Amidase/PGRP_sf"/>
</dbReference>
<evidence type="ECO:0000256" key="3">
    <source>
        <dbReference type="ARBA" id="ARBA00011901"/>
    </source>
</evidence>
<dbReference type="InterPro" id="IPR002502">
    <property type="entry name" value="Amidase_domain"/>
</dbReference>
<evidence type="ECO:0000256" key="6">
    <source>
        <dbReference type="ARBA" id="ARBA00023287"/>
    </source>
</evidence>
<dbReference type="GO" id="GO:0030420">
    <property type="term" value="P:establishment of competence for transformation"/>
    <property type="evidence" value="ECO:0007669"/>
    <property type="project" value="UniProtKB-KW"/>
</dbReference>
<dbReference type="AlphaFoldDB" id="A0A7T6Z6Z4"/>
<keyword evidence="4" id="KW-0378">Hydrolase</keyword>
<dbReference type="SMART" id="SM00644">
    <property type="entry name" value="Ami_2"/>
    <property type="match status" value="1"/>
</dbReference>
<dbReference type="SUPFAM" id="SSF55846">
    <property type="entry name" value="N-acetylmuramoyl-L-alanine amidase-like"/>
    <property type="match status" value="1"/>
</dbReference>
<evidence type="ECO:0000256" key="4">
    <source>
        <dbReference type="ARBA" id="ARBA00022801"/>
    </source>
</evidence>
<dbReference type="Pfam" id="PF01510">
    <property type="entry name" value="Amidase_2"/>
    <property type="match status" value="1"/>
</dbReference>
<dbReference type="GO" id="GO:0009254">
    <property type="term" value="P:peptidoglycan turnover"/>
    <property type="evidence" value="ECO:0007669"/>
    <property type="project" value="TreeGrafter"/>
</dbReference>
<evidence type="ECO:0000256" key="5">
    <source>
        <dbReference type="ARBA" id="ARBA00022969"/>
    </source>
</evidence>
<dbReference type="EMBL" id="CP054705">
    <property type="protein sequence ID" value="QQK77931.1"/>
    <property type="molecule type" value="Genomic_DNA"/>
</dbReference>
<reference evidence="11 12" key="1">
    <citation type="submission" date="2020-06" db="EMBL/GenBank/DDBJ databases">
        <title>Genomic analysis of Salicibibacter sp. NKC5-3.</title>
        <authorList>
            <person name="Oh Y.J."/>
        </authorList>
    </citation>
    <scope>NUCLEOTIDE SEQUENCE [LARGE SCALE GENOMIC DNA]</scope>
    <source>
        <strain evidence="11 12">NKC5-3</strain>
    </source>
</reference>
<dbReference type="InterPro" id="IPR051206">
    <property type="entry name" value="NAMLAA_amidase_2"/>
</dbReference>